<protein>
    <submittedName>
        <fullName evidence="1">Uncharacterized protein</fullName>
    </submittedName>
</protein>
<reference evidence="1 2" key="2">
    <citation type="journal article" date="2022" name="Mol. Ecol. Resour.">
        <title>The genomes of chicory, endive, great burdock and yacon provide insights into Asteraceae paleo-polyploidization history and plant inulin production.</title>
        <authorList>
            <person name="Fan W."/>
            <person name="Wang S."/>
            <person name="Wang H."/>
            <person name="Wang A."/>
            <person name="Jiang F."/>
            <person name="Liu H."/>
            <person name="Zhao H."/>
            <person name="Xu D."/>
            <person name="Zhang Y."/>
        </authorList>
    </citation>
    <scope>NUCLEOTIDE SEQUENCE [LARGE SCALE GENOMIC DNA]</scope>
    <source>
        <strain evidence="2">cv. Yunnan</strain>
        <tissue evidence="1">Leaves</tissue>
    </source>
</reference>
<organism evidence="1 2">
    <name type="scientific">Smallanthus sonchifolius</name>
    <dbReference type="NCBI Taxonomy" id="185202"/>
    <lineage>
        <taxon>Eukaryota</taxon>
        <taxon>Viridiplantae</taxon>
        <taxon>Streptophyta</taxon>
        <taxon>Embryophyta</taxon>
        <taxon>Tracheophyta</taxon>
        <taxon>Spermatophyta</taxon>
        <taxon>Magnoliopsida</taxon>
        <taxon>eudicotyledons</taxon>
        <taxon>Gunneridae</taxon>
        <taxon>Pentapetalae</taxon>
        <taxon>asterids</taxon>
        <taxon>campanulids</taxon>
        <taxon>Asterales</taxon>
        <taxon>Asteraceae</taxon>
        <taxon>Asteroideae</taxon>
        <taxon>Heliantheae alliance</taxon>
        <taxon>Millerieae</taxon>
        <taxon>Smallanthus</taxon>
    </lineage>
</organism>
<gene>
    <name evidence="1" type="ORF">L1987_17208</name>
</gene>
<comment type="caution">
    <text evidence="1">The sequence shown here is derived from an EMBL/GenBank/DDBJ whole genome shotgun (WGS) entry which is preliminary data.</text>
</comment>
<proteinExistence type="predicted"/>
<sequence>MVMASSNSGAVGVGGSSHTVFVYGSLLADDVVQVLIGLSARELDILDMYEDEEYDKRVVDVSLLDASEVLQAYTYVWGNSTDPDLYGEWDFEEFKESKLKDYVEMTKSYVQELRYHNIATKADGGIECEPCDGRGWLVCDFCKGQKTNVKSETNRIYRRCPSCRAVSNALCNHLTDDYKLLVYDRLVENCNALDVNRNLNQCRRKWDSLLSDYRKIKQSGSKKASFNFELFKGIERYVREFEGGYETEADSDPDEPPLAAILGSKNQRSKMMITPQKHTVEVKSKPARHLKSENFEVEECSSEQQVDHHTHTFNESERFVEVNRVDHEQKMAEKLRENAELIEATTTMEQMI</sequence>
<name>A0ACB9IW93_9ASTR</name>
<evidence type="ECO:0000313" key="2">
    <source>
        <dbReference type="Proteomes" id="UP001056120"/>
    </source>
</evidence>
<accession>A0ACB9IW93</accession>
<keyword evidence="2" id="KW-1185">Reference proteome</keyword>
<dbReference type="EMBL" id="CM042023">
    <property type="protein sequence ID" value="KAI3812498.1"/>
    <property type="molecule type" value="Genomic_DNA"/>
</dbReference>
<dbReference type="Proteomes" id="UP001056120">
    <property type="component" value="Linkage Group LG06"/>
</dbReference>
<evidence type="ECO:0000313" key="1">
    <source>
        <dbReference type="EMBL" id="KAI3812498.1"/>
    </source>
</evidence>
<reference evidence="2" key="1">
    <citation type="journal article" date="2022" name="Mol. Ecol. Resour.">
        <title>The genomes of chicory, endive, great burdock and yacon provide insights into Asteraceae palaeo-polyploidization history and plant inulin production.</title>
        <authorList>
            <person name="Fan W."/>
            <person name="Wang S."/>
            <person name="Wang H."/>
            <person name="Wang A."/>
            <person name="Jiang F."/>
            <person name="Liu H."/>
            <person name="Zhao H."/>
            <person name="Xu D."/>
            <person name="Zhang Y."/>
        </authorList>
    </citation>
    <scope>NUCLEOTIDE SEQUENCE [LARGE SCALE GENOMIC DNA]</scope>
    <source>
        <strain evidence="2">cv. Yunnan</strain>
    </source>
</reference>